<sequence>MAWLARTLVPFILTVALLGAAPLVADDHDFARRAVERGEILPLGSILTRVQRDFSGQILEVELERADDAPFDGQLIYEVTMLAPGGDVTELYYDARTGELLLARGHDLEHAGRHEREEEGDD</sequence>
<reference evidence="3 4" key="1">
    <citation type="submission" date="2018-07" db="EMBL/GenBank/DDBJ databases">
        <title>Venubactetium sediminum gen. nov., sp. nov., isolated from a marine solar saltern.</title>
        <authorList>
            <person name="Wang S."/>
        </authorList>
    </citation>
    <scope>NUCLEOTIDE SEQUENCE [LARGE SCALE GENOMIC DNA]</scope>
    <source>
        <strain evidence="3 4">WD2A32</strain>
    </source>
</reference>
<dbReference type="Pfam" id="PF03413">
    <property type="entry name" value="PepSY"/>
    <property type="match status" value="1"/>
</dbReference>
<keyword evidence="1" id="KW-0732">Signal</keyword>
<protein>
    <submittedName>
        <fullName evidence="3">Peptidase</fullName>
    </submittedName>
</protein>
<dbReference type="Gene3D" id="3.10.450.40">
    <property type="match status" value="1"/>
</dbReference>
<dbReference type="AlphaFoldDB" id="A0A369TBX3"/>
<name>A0A369TBX3_9PROT</name>
<feature type="domain" description="PepSY" evidence="2">
    <location>
        <begin position="45"/>
        <end position="101"/>
    </location>
</feature>
<dbReference type="RefSeq" id="WP_114581353.1">
    <property type="nucleotide sequence ID" value="NZ_QPMH01000004.1"/>
</dbReference>
<proteinExistence type="predicted"/>
<accession>A0A369TBX3</accession>
<comment type="caution">
    <text evidence="3">The sequence shown here is derived from an EMBL/GenBank/DDBJ whole genome shotgun (WGS) entry which is preliminary data.</text>
</comment>
<dbReference type="EMBL" id="QPMH01000004">
    <property type="protein sequence ID" value="RDD62778.1"/>
    <property type="molecule type" value="Genomic_DNA"/>
</dbReference>
<evidence type="ECO:0000313" key="3">
    <source>
        <dbReference type="EMBL" id="RDD62778.1"/>
    </source>
</evidence>
<evidence type="ECO:0000313" key="4">
    <source>
        <dbReference type="Proteomes" id="UP000253941"/>
    </source>
</evidence>
<gene>
    <name evidence="3" type="ORF">DRB17_06370</name>
</gene>
<keyword evidence="4" id="KW-1185">Reference proteome</keyword>
<organism evidence="3 4">
    <name type="scientific">Ferruginivarius sediminum</name>
    <dbReference type="NCBI Taxonomy" id="2661937"/>
    <lineage>
        <taxon>Bacteria</taxon>
        <taxon>Pseudomonadati</taxon>
        <taxon>Pseudomonadota</taxon>
        <taxon>Alphaproteobacteria</taxon>
        <taxon>Rhodospirillales</taxon>
        <taxon>Rhodospirillaceae</taxon>
        <taxon>Ferruginivarius</taxon>
    </lineage>
</organism>
<feature type="chain" id="PRO_5017058374" evidence="1">
    <location>
        <begin position="26"/>
        <end position="122"/>
    </location>
</feature>
<dbReference type="Proteomes" id="UP000253941">
    <property type="component" value="Unassembled WGS sequence"/>
</dbReference>
<dbReference type="InterPro" id="IPR025711">
    <property type="entry name" value="PepSY"/>
</dbReference>
<evidence type="ECO:0000256" key="1">
    <source>
        <dbReference type="SAM" id="SignalP"/>
    </source>
</evidence>
<evidence type="ECO:0000259" key="2">
    <source>
        <dbReference type="Pfam" id="PF03413"/>
    </source>
</evidence>
<feature type="signal peptide" evidence="1">
    <location>
        <begin position="1"/>
        <end position="25"/>
    </location>
</feature>